<dbReference type="Pfam" id="PF13711">
    <property type="entry name" value="DUF4160"/>
    <property type="match status" value="1"/>
</dbReference>
<dbReference type="Proteomes" id="UP000199005">
    <property type="component" value="Unassembled WGS sequence"/>
</dbReference>
<dbReference type="RefSeq" id="WP_139204506.1">
    <property type="nucleotide sequence ID" value="NZ_FNYO01000022.1"/>
</dbReference>
<evidence type="ECO:0000313" key="3">
    <source>
        <dbReference type="Proteomes" id="UP000199005"/>
    </source>
</evidence>
<proteinExistence type="predicted"/>
<dbReference type="AlphaFoldDB" id="A0A1H7AV59"/>
<accession>A0A1H7AV59</accession>
<evidence type="ECO:0000313" key="4">
    <source>
        <dbReference type="Proteomes" id="UP000199250"/>
    </source>
</evidence>
<dbReference type="InterPro" id="IPR025427">
    <property type="entry name" value="DUF4160"/>
</dbReference>
<dbReference type="EMBL" id="FNYO01000022">
    <property type="protein sequence ID" value="SEI82980.1"/>
    <property type="molecule type" value="Genomic_DNA"/>
</dbReference>
<protein>
    <recommendedName>
        <fullName evidence="5">DUF4160 domain-containing protein</fullName>
    </recommendedName>
</protein>
<gene>
    <name evidence="2" type="ORF">SAMN04244572_04921</name>
    <name evidence="1" type="ORF">SAMN04244579_02151</name>
</gene>
<dbReference type="STRING" id="170623.SAMN04244579_02151"/>
<dbReference type="OrthoDB" id="122670at2"/>
<name>A0A1H7AV59_9GAMM</name>
<evidence type="ECO:0008006" key="5">
    <source>
        <dbReference type="Google" id="ProtNLM"/>
    </source>
</evidence>
<evidence type="ECO:0000313" key="1">
    <source>
        <dbReference type="EMBL" id="SEI82980.1"/>
    </source>
</evidence>
<organism evidence="2 4">
    <name type="scientific">Azotobacter beijerinckii</name>
    <dbReference type="NCBI Taxonomy" id="170623"/>
    <lineage>
        <taxon>Bacteria</taxon>
        <taxon>Pseudomonadati</taxon>
        <taxon>Pseudomonadota</taxon>
        <taxon>Gammaproteobacteria</taxon>
        <taxon>Pseudomonadales</taxon>
        <taxon>Pseudomonadaceae</taxon>
        <taxon>Azotobacter</taxon>
    </lineage>
</organism>
<dbReference type="Proteomes" id="UP000199250">
    <property type="component" value="Unassembled WGS sequence"/>
</dbReference>
<reference evidence="3 4" key="1">
    <citation type="submission" date="2016-10" db="EMBL/GenBank/DDBJ databases">
        <authorList>
            <person name="de Groot N.N."/>
        </authorList>
    </citation>
    <scope>NUCLEOTIDE SEQUENCE [LARGE SCALE GENOMIC DNA]</scope>
    <source>
        <strain evidence="1 3">DSM 1041</strain>
        <strain evidence="2 4">DSM 373</strain>
    </source>
</reference>
<dbReference type="EMBL" id="FNYQ01000215">
    <property type="protein sequence ID" value="SEJ69178.1"/>
    <property type="molecule type" value="Genomic_DNA"/>
</dbReference>
<sequence length="76" mass="8475">MPTIKRLPTCTITLYAGDHLPPHFHVRMQDGRETLVEIANLSVLSGRIARRELAAALAWAAENQALLSAKWEELNP</sequence>
<evidence type="ECO:0000313" key="2">
    <source>
        <dbReference type="EMBL" id="SEJ69178.1"/>
    </source>
</evidence>